<dbReference type="OrthoDB" id="9800167at2"/>
<evidence type="ECO:0000256" key="4">
    <source>
        <dbReference type="ARBA" id="ARBA00023004"/>
    </source>
</evidence>
<evidence type="ECO:0000256" key="3">
    <source>
        <dbReference type="ARBA" id="ARBA00023002"/>
    </source>
</evidence>
<evidence type="ECO:0000256" key="5">
    <source>
        <dbReference type="ARBA" id="ARBA00023014"/>
    </source>
</evidence>
<sequence>MRNHSLRASIPDFYITHPANQAAVPMLVHVSASSTPTDQLKGVAMDSVAIKFNDVSQGVKRRGRKRLSELLRDNPDVDPYPEGWFVIEFTSKVKTDRLISKKFFGEEVVIFRHPETRQVTVTQAHCPHLGAHFDSYRNGGCLENGVITCPYHHLKFDPQRQASRCPGGAPGRMDLKIYPTIEYHGFVLALRQRDGSTATLPVPDLSFPEVDEDAFLYDVQSVGIFQGDMLVPLMANSDYMHFQTVHGTPEPASDHAFRVADDGQSCFFNFEIPLRNLNKVDPQYPRAGRWRRLRRTFARPSNNGKTLPEVLTHVSAAGIGPGLAKSRWWEPQFGIDLLSWLYVTPIDPYTYELFMCHGARTIKTFNSRPVQTILNALGLQAHMLANHLYVGQEDPPFYTADKIRLAHPSLRGKDRLIDQYTGWWKSTFFTPQFQEMVDGYDLDFTRP</sequence>
<dbReference type="InterPro" id="IPR036922">
    <property type="entry name" value="Rieske_2Fe-2S_sf"/>
</dbReference>
<dbReference type="Proteomes" id="UP000295254">
    <property type="component" value="Unassembled WGS sequence"/>
</dbReference>
<protein>
    <recommendedName>
        <fullName evidence="6">Rieske domain-containing protein</fullName>
    </recommendedName>
</protein>
<dbReference type="GO" id="GO:0051537">
    <property type="term" value="F:2 iron, 2 sulfur cluster binding"/>
    <property type="evidence" value="ECO:0007669"/>
    <property type="project" value="UniProtKB-KW"/>
</dbReference>
<dbReference type="Gene3D" id="3.90.380.10">
    <property type="entry name" value="Naphthalene 1,2-dioxygenase Alpha Subunit, Chain A, domain 1"/>
    <property type="match status" value="1"/>
</dbReference>
<gene>
    <name evidence="7" type="ORF">EIY72_20470</name>
</gene>
<dbReference type="PANTHER" id="PTHR21266:SF60">
    <property type="entry name" value="3-KETOSTEROID-9-ALPHA-MONOOXYGENASE, OXYGENASE COMPONENT"/>
    <property type="match status" value="1"/>
</dbReference>
<accession>A0A4R4JXB0</accession>
<dbReference type="InterPro" id="IPR050584">
    <property type="entry name" value="Cholesterol_7-desaturase"/>
</dbReference>
<evidence type="ECO:0000256" key="1">
    <source>
        <dbReference type="ARBA" id="ARBA00022714"/>
    </source>
</evidence>
<feature type="domain" description="Rieske" evidence="6">
    <location>
        <begin position="84"/>
        <end position="189"/>
    </location>
</feature>
<keyword evidence="8" id="KW-1185">Reference proteome</keyword>
<proteinExistence type="predicted"/>
<dbReference type="InterPro" id="IPR017941">
    <property type="entry name" value="Rieske_2Fe-2S"/>
</dbReference>
<dbReference type="GO" id="GO:0016491">
    <property type="term" value="F:oxidoreductase activity"/>
    <property type="evidence" value="ECO:0007669"/>
    <property type="project" value="UniProtKB-KW"/>
</dbReference>
<keyword evidence="4" id="KW-0408">Iron</keyword>
<evidence type="ECO:0000256" key="2">
    <source>
        <dbReference type="ARBA" id="ARBA00022723"/>
    </source>
</evidence>
<keyword evidence="5" id="KW-0411">Iron-sulfur</keyword>
<dbReference type="AlphaFoldDB" id="A0A4R4JXB0"/>
<organism evidence="7 8">
    <name type="scientific">Pseudomonas vancouverensis</name>
    <dbReference type="NCBI Taxonomy" id="95300"/>
    <lineage>
        <taxon>Bacteria</taxon>
        <taxon>Pseudomonadati</taxon>
        <taxon>Pseudomonadota</taxon>
        <taxon>Gammaproteobacteria</taxon>
        <taxon>Pseudomonadales</taxon>
        <taxon>Pseudomonadaceae</taxon>
        <taxon>Pseudomonas</taxon>
    </lineage>
</organism>
<dbReference type="PROSITE" id="PS51296">
    <property type="entry name" value="RIESKE"/>
    <property type="match status" value="1"/>
</dbReference>
<evidence type="ECO:0000313" key="8">
    <source>
        <dbReference type="Proteomes" id="UP000295254"/>
    </source>
</evidence>
<dbReference type="GO" id="GO:0005737">
    <property type="term" value="C:cytoplasm"/>
    <property type="evidence" value="ECO:0007669"/>
    <property type="project" value="TreeGrafter"/>
</dbReference>
<dbReference type="EMBL" id="RRZK01000028">
    <property type="protein sequence ID" value="TDB59414.1"/>
    <property type="molecule type" value="Genomic_DNA"/>
</dbReference>
<name>A0A4R4JXB0_PSEVA</name>
<dbReference type="Gene3D" id="2.102.10.10">
    <property type="entry name" value="Rieske [2Fe-2S] iron-sulphur domain"/>
    <property type="match status" value="1"/>
</dbReference>
<keyword evidence="3" id="KW-0560">Oxidoreductase</keyword>
<dbReference type="SUPFAM" id="SSF50022">
    <property type="entry name" value="ISP domain"/>
    <property type="match status" value="1"/>
</dbReference>
<comment type="caution">
    <text evidence="7">The sequence shown here is derived from an EMBL/GenBank/DDBJ whole genome shotgun (WGS) entry which is preliminary data.</text>
</comment>
<dbReference type="PANTHER" id="PTHR21266">
    <property type="entry name" value="IRON-SULFUR DOMAIN CONTAINING PROTEIN"/>
    <property type="match status" value="1"/>
</dbReference>
<reference evidence="8" key="1">
    <citation type="journal article" date="2019" name="bioRxiv">
        <title>Bacterially produced spermidine induces plant systemic susceptibility to pathogens.</title>
        <authorList>
            <person name="Melnyk R.A."/>
            <person name="Beskrovnaya P.A."/>
            <person name="Liu Z."/>
            <person name="Song Y."/>
            <person name="Haney C.H."/>
        </authorList>
    </citation>
    <scope>NUCLEOTIDE SEQUENCE [LARGE SCALE GENOMIC DNA]</scope>
    <source>
        <strain evidence="8">Dha-51</strain>
    </source>
</reference>
<evidence type="ECO:0000313" key="7">
    <source>
        <dbReference type="EMBL" id="TDB59414.1"/>
    </source>
</evidence>
<keyword evidence="2" id="KW-0479">Metal-binding</keyword>
<evidence type="ECO:0000259" key="6">
    <source>
        <dbReference type="PROSITE" id="PS51296"/>
    </source>
</evidence>
<dbReference type="Pfam" id="PF00355">
    <property type="entry name" value="Rieske"/>
    <property type="match status" value="1"/>
</dbReference>
<keyword evidence="1" id="KW-0001">2Fe-2S</keyword>
<dbReference type="GO" id="GO:0046872">
    <property type="term" value="F:metal ion binding"/>
    <property type="evidence" value="ECO:0007669"/>
    <property type="project" value="UniProtKB-KW"/>
</dbReference>